<dbReference type="InterPro" id="IPR029787">
    <property type="entry name" value="Nucleotide_cyclase"/>
</dbReference>
<evidence type="ECO:0000313" key="5">
    <source>
        <dbReference type="Proteomes" id="UP000245926"/>
    </source>
</evidence>
<protein>
    <submittedName>
        <fullName evidence="4">Diguanylate cyclase</fullName>
    </submittedName>
</protein>
<evidence type="ECO:0000259" key="2">
    <source>
        <dbReference type="PROSITE" id="PS50883"/>
    </source>
</evidence>
<dbReference type="EMBL" id="CP029550">
    <property type="protein sequence ID" value="AWN44871.1"/>
    <property type="molecule type" value="Genomic_DNA"/>
</dbReference>
<dbReference type="PROSITE" id="PS50887">
    <property type="entry name" value="GGDEF"/>
    <property type="match status" value="1"/>
</dbReference>
<dbReference type="InterPro" id="IPR043128">
    <property type="entry name" value="Rev_trsase/Diguanyl_cyclase"/>
</dbReference>
<dbReference type="AlphaFoldDB" id="A0A2U8WH64"/>
<dbReference type="Pfam" id="PF00990">
    <property type="entry name" value="GGDEF"/>
    <property type="match status" value="1"/>
</dbReference>
<dbReference type="Proteomes" id="UP000245926">
    <property type="component" value="Chromosome"/>
</dbReference>
<dbReference type="Gene3D" id="3.20.20.450">
    <property type="entry name" value="EAL domain"/>
    <property type="match status" value="1"/>
</dbReference>
<accession>A0A2U8WH64</accession>
<dbReference type="Pfam" id="PF00563">
    <property type="entry name" value="EAL"/>
    <property type="match status" value="1"/>
</dbReference>
<dbReference type="CDD" id="cd00130">
    <property type="entry name" value="PAS"/>
    <property type="match status" value="1"/>
</dbReference>
<dbReference type="CDD" id="cd01948">
    <property type="entry name" value="EAL"/>
    <property type="match status" value="1"/>
</dbReference>
<dbReference type="SUPFAM" id="SSF55073">
    <property type="entry name" value="Nucleotide cyclase"/>
    <property type="match status" value="1"/>
</dbReference>
<dbReference type="InterPro" id="IPR000160">
    <property type="entry name" value="GGDEF_dom"/>
</dbReference>
<dbReference type="InterPro" id="IPR052155">
    <property type="entry name" value="Biofilm_reg_signaling"/>
</dbReference>
<dbReference type="KEGG" id="mets:DK389_29915"/>
<evidence type="ECO:0000259" key="1">
    <source>
        <dbReference type="PROSITE" id="PS50113"/>
    </source>
</evidence>
<dbReference type="InterPro" id="IPR035965">
    <property type="entry name" value="PAS-like_dom_sf"/>
</dbReference>
<dbReference type="CDD" id="cd01949">
    <property type="entry name" value="GGDEF"/>
    <property type="match status" value="1"/>
</dbReference>
<feature type="domain" description="PAC" evidence="1">
    <location>
        <begin position="76"/>
        <end position="128"/>
    </location>
</feature>
<dbReference type="Pfam" id="PF13426">
    <property type="entry name" value="PAS_9"/>
    <property type="match status" value="1"/>
</dbReference>
<dbReference type="SUPFAM" id="SSF55785">
    <property type="entry name" value="PYP-like sensor domain (PAS domain)"/>
    <property type="match status" value="2"/>
</dbReference>
<dbReference type="SUPFAM" id="SSF141868">
    <property type="entry name" value="EAL domain-like"/>
    <property type="match status" value="1"/>
</dbReference>
<dbReference type="InterPro" id="IPR000014">
    <property type="entry name" value="PAS"/>
</dbReference>
<feature type="domain" description="EAL" evidence="2">
    <location>
        <begin position="444"/>
        <end position="694"/>
    </location>
</feature>
<sequence length="701" mass="76141">MPAQLLEDFAQVASDWFWETGADGCFTYLSPGIGRFLGRDVADLMGRSRLAIAVNGGDEAHWKPYREAMARREGFRDFDYPYSHPDGGTRWLRVSGEPRFGRGGAFEGYRGVGTDVSREQAARSALSTALADLKSSNLRLAEQNRLFEAALSNMVQGLCMFDAASRLVVCNHRYREIFGLPPEAVRFGMSQRELCELLVAQGWYRREITVDSLCEGTRLALIADEAGPTHRELADGRILAVCYRLIEGGGWVSTFEDITERRRNEARIAHMARHDALTDLPNRTALREHGIGLMGNGRVDEGQRLALLCLDLDRFKAVNDTHGHAVGDGLLRAVADRLRAHVRGGDLVARLGGDEFAVLHRVADEGGALTLAERLIAVVSAPYELGIYAVEIGMSVGIAMAGAGTDDVERLLGNADTALYHAKGGGRGQACLFEAAMDETAEARRALERDLRAAVGTGAFELHYQPLVEAGSGSVTTLEALMRWRHPEHGLISPATFIPVAEETGLIVPLGAWVLNQATRDAAAWPAEISLAVNVSAVQLRHRAFAQTVLLALAASGLRPERLELEITESVLLDDTEANLETLHLLRRTGIRISMDDFGTGYSSLSYLRRFPFDKIKIDRSFVREAGHLAESGPIIRALVGLGANLGITTVVEGIETADQLAAVRAEGCDEIQGFLFSPPRPAGEVAEMLAALRGRAAEAA</sequence>
<dbReference type="PROSITE" id="PS50883">
    <property type="entry name" value="EAL"/>
    <property type="match status" value="1"/>
</dbReference>
<dbReference type="NCBIfam" id="TIGR00254">
    <property type="entry name" value="GGDEF"/>
    <property type="match status" value="1"/>
</dbReference>
<dbReference type="InterPro" id="IPR001610">
    <property type="entry name" value="PAC"/>
</dbReference>
<dbReference type="Gene3D" id="3.30.450.20">
    <property type="entry name" value="PAS domain"/>
    <property type="match status" value="2"/>
</dbReference>
<gene>
    <name evidence="4" type="ORF">DK389_29915</name>
</gene>
<dbReference type="InterPro" id="IPR000700">
    <property type="entry name" value="PAS-assoc_C"/>
</dbReference>
<dbReference type="SMART" id="SM00267">
    <property type="entry name" value="GGDEF"/>
    <property type="match status" value="1"/>
</dbReference>
<organism evidence="4 5">
    <name type="scientific">Methylobacterium durans</name>
    <dbReference type="NCBI Taxonomy" id="2202825"/>
    <lineage>
        <taxon>Bacteria</taxon>
        <taxon>Pseudomonadati</taxon>
        <taxon>Pseudomonadota</taxon>
        <taxon>Alphaproteobacteria</taxon>
        <taxon>Hyphomicrobiales</taxon>
        <taxon>Methylobacteriaceae</taxon>
        <taxon>Methylobacterium</taxon>
    </lineage>
</organism>
<dbReference type="InterPro" id="IPR035919">
    <property type="entry name" value="EAL_sf"/>
</dbReference>
<dbReference type="PANTHER" id="PTHR44757">
    <property type="entry name" value="DIGUANYLATE CYCLASE DGCP"/>
    <property type="match status" value="1"/>
</dbReference>
<name>A0A2U8WH64_9HYPH</name>
<dbReference type="SMART" id="SM00086">
    <property type="entry name" value="PAC"/>
    <property type="match status" value="1"/>
</dbReference>
<dbReference type="SMART" id="SM00052">
    <property type="entry name" value="EAL"/>
    <property type="match status" value="1"/>
</dbReference>
<feature type="domain" description="GGDEF" evidence="3">
    <location>
        <begin position="303"/>
        <end position="435"/>
    </location>
</feature>
<reference evidence="5" key="1">
    <citation type="submission" date="2018-05" db="EMBL/GenBank/DDBJ databases">
        <title>Complete Genome Sequence of Methylobacterium sp. 17SD2-17.</title>
        <authorList>
            <person name="Srinivasan S."/>
        </authorList>
    </citation>
    <scope>NUCLEOTIDE SEQUENCE [LARGE SCALE GENOMIC DNA]</scope>
    <source>
        <strain evidence="5">17SD2-17</strain>
    </source>
</reference>
<evidence type="ECO:0000259" key="3">
    <source>
        <dbReference type="PROSITE" id="PS50887"/>
    </source>
</evidence>
<evidence type="ECO:0000313" key="4">
    <source>
        <dbReference type="EMBL" id="AWN44871.1"/>
    </source>
</evidence>
<dbReference type="InterPro" id="IPR001633">
    <property type="entry name" value="EAL_dom"/>
</dbReference>
<dbReference type="OrthoDB" id="9814202at2"/>
<dbReference type="Gene3D" id="3.30.70.270">
    <property type="match status" value="1"/>
</dbReference>
<dbReference type="PROSITE" id="PS50113">
    <property type="entry name" value="PAC"/>
    <property type="match status" value="1"/>
</dbReference>
<dbReference type="NCBIfam" id="TIGR00229">
    <property type="entry name" value="sensory_box"/>
    <property type="match status" value="1"/>
</dbReference>
<keyword evidence="5" id="KW-1185">Reference proteome</keyword>
<dbReference type="Pfam" id="PF12860">
    <property type="entry name" value="PAS_7"/>
    <property type="match status" value="1"/>
</dbReference>
<dbReference type="SMART" id="SM00091">
    <property type="entry name" value="PAS"/>
    <property type="match status" value="2"/>
</dbReference>
<proteinExistence type="predicted"/>
<dbReference type="PANTHER" id="PTHR44757:SF2">
    <property type="entry name" value="BIOFILM ARCHITECTURE MAINTENANCE PROTEIN MBAA"/>
    <property type="match status" value="1"/>
</dbReference>